<dbReference type="EMBL" id="AOUO01000482">
    <property type="protein sequence ID" value="EOD64742.1"/>
    <property type="molecule type" value="Genomic_DNA"/>
</dbReference>
<feature type="compositionally biased region" description="Low complexity" evidence="4">
    <location>
        <begin position="241"/>
        <end position="270"/>
    </location>
</feature>
<reference evidence="6 7" key="1">
    <citation type="submission" date="2013-02" db="EMBL/GenBank/DDBJ databases">
        <title>Draft genome sequence of Amycolatopsis vancoresmycina strain DSM 44592T.</title>
        <authorList>
            <person name="Kumar S."/>
            <person name="Kaur N."/>
            <person name="Kaur C."/>
            <person name="Raghava G.P.S."/>
            <person name="Mayilraj S."/>
        </authorList>
    </citation>
    <scope>NUCLEOTIDE SEQUENCE [LARGE SCALE GENOMIC DNA]</scope>
    <source>
        <strain evidence="6 7">DSM 44592</strain>
    </source>
</reference>
<dbReference type="PANTHER" id="PTHR35807:SF2">
    <property type="entry name" value="TRANSCRIPTIONAL ACTIVATOR DOMAIN"/>
    <property type="match status" value="1"/>
</dbReference>
<dbReference type="InterPro" id="IPR016032">
    <property type="entry name" value="Sig_transdc_resp-reg_C-effctor"/>
</dbReference>
<evidence type="ECO:0000313" key="6">
    <source>
        <dbReference type="EMBL" id="EOD64742.1"/>
    </source>
</evidence>
<feature type="DNA-binding region" description="OmpR/PhoB-type" evidence="3">
    <location>
        <begin position="1"/>
        <end position="86"/>
    </location>
</feature>
<dbReference type="PATRIC" id="fig|1292037.4.peg.5693"/>
<dbReference type="SUPFAM" id="SSF46894">
    <property type="entry name" value="C-terminal effector domain of the bipartite response regulators"/>
    <property type="match status" value="1"/>
</dbReference>
<dbReference type="eggNOG" id="COG3947">
    <property type="taxonomic scope" value="Bacteria"/>
</dbReference>
<evidence type="ECO:0000259" key="5">
    <source>
        <dbReference type="PROSITE" id="PS51755"/>
    </source>
</evidence>
<dbReference type="Gene3D" id="1.25.40.10">
    <property type="entry name" value="Tetratricopeptide repeat domain"/>
    <property type="match status" value="1"/>
</dbReference>
<dbReference type="GO" id="GO:0006355">
    <property type="term" value="P:regulation of DNA-templated transcription"/>
    <property type="evidence" value="ECO:0007669"/>
    <property type="project" value="InterPro"/>
</dbReference>
<proteinExistence type="inferred from homology"/>
<evidence type="ECO:0000256" key="1">
    <source>
        <dbReference type="ARBA" id="ARBA00005820"/>
    </source>
</evidence>
<dbReference type="PROSITE" id="PS51755">
    <property type="entry name" value="OMPR_PHOB"/>
    <property type="match status" value="1"/>
</dbReference>
<organism evidence="6 7">
    <name type="scientific">Amycolatopsis vancoresmycina DSM 44592</name>
    <dbReference type="NCBI Taxonomy" id="1292037"/>
    <lineage>
        <taxon>Bacteria</taxon>
        <taxon>Bacillati</taxon>
        <taxon>Actinomycetota</taxon>
        <taxon>Actinomycetes</taxon>
        <taxon>Pseudonocardiales</taxon>
        <taxon>Pseudonocardiaceae</taxon>
        <taxon>Amycolatopsis</taxon>
    </lineage>
</organism>
<keyword evidence="2 3" id="KW-0238">DNA-binding</keyword>
<dbReference type="InterPro" id="IPR051677">
    <property type="entry name" value="AfsR-DnrI-RedD_regulator"/>
</dbReference>
<gene>
    <name evidence="6" type="ORF">H480_30261</name>
</gene>
<keyword evidence="7" id="KW-1185">Reference proteome</keyword>
<dbReference type="Proteomes" id="UP000014139">
    <property type="component" value="Unassembled WGS sequence"/>
</dbReference>
<dbReference type="GO" id="GO:0003677">
    <property type="term" value="F:DNA binding"/>
    <property type="evidence" value="ECO:0007669"/>
    <property type="project" value="UniProtKB-UniRule"/>
</dbReference>
<dbReference type="PANTHER" id="PTHR35807">
    <property type="entry name" value="TRANSCRIPTIONAL REGULATOR REDD-RELATED"/>
    <property type="match status" value="1"/>
</dbReference>
<name>R1FZM2_9PSEU</name>
<dbReference type="Pfam" id="PF03704">
    <property type="entry name" value="BTAD"/>
    <property type="match status" value="1"/>
</dbReference>
<dbReference type="Gene3D" id="1.10.10.10">
    <property type="entry name" value="Winged helix-like DNA-binding domain superfamily/Winged helix DNA-binding domain"/>
    <property type="match status" value="1"/>
</dbReference>
<dbReference type="InterPro" id="IPR036388">
    <property type="entry name" value="WH-like_DNA-bd_sf"/>
</dbReference>
<protein>
    <submittedName>
        <fullName evidence="6">SARP family transcriptional regulator</fullName>
    </submittedName>
</protein>
<evidence type="ECO:0000313" key="7">
    <source>
        <dbReference type="Proteomes" id="UP000014139"/>
    </source>
</evidence>
<dbReference type="GO" id="GO:0000160">
    <property type="term" value="P:phosphorelay signal transduction system"/>
    <property type="evidence" value="ECO:0007669"/>
    <property type="project" value="InterPro"/>
</dbReference>
<evidence type="ECO:0000256" key="4">
    <source>
        <dbReference type="SAM" id="MobiDB-lite"/>
    </source>
</evidence>
<evidence type="ECO:0000256" key="3">
    <source>
        <dbReference type="PROSITE-ProRule" id="PRU01091"/>
    </source>
</evidence>
<feature type="region of interest" description="Disordered" evidence="4">
    <location>
        <begin position="241"/>
        <end position="277"/>
    </location>
</feature>
<dbReference type="InterPro" id="IPR011990">
    <property type="entry name" value="TPR-like_helical_dom_sf"/>
</dbReference>
<dbReference type="InterPro" id="IPR005158">
    <property type="entry name" value="BTAD"/>
</dbReference>
<comment type="caution">
    <text evidence="6">The sequence shown here is derived from an EMBL/GenBank/DDBJ whole genome shotgun (WGS) entry which is preliminary data.</text>
</comment>
<dbReference type="Pfam" id="PF00486">
    <property type="entry name" value="Trans_reg_C"/>
    <property type="match status" value="1"/>
</dbReference>
<dbReference type="AlphaFoldDB" id="R1FZM2"/>
<dbReference type="SMART" id="SM01043">
    <property type="entry name" value="BTAD"/>
    <property type="match status" value="1"/>
</dbReference>
<dbReference type="RefSeq" id="WP_004558460.1">
    <property type="nucleotide sequence ID" value="NZ_AOUO01000482.1"/>
</dbReference>
<evidence type="ECO:0000256" key="2">
    <source>
        <dbReference type="ARBA" id="ARBA00023125"/>
    </source>
</evidence>
<dbReference type="InterPro" id="IPR001867">
    <property type="entry name" value="OmpR/PhoB-type_DNA-bd"/>
</dbReference>
<feature type="domain" description="OmpR/PhoB-type" evidence="5">
    <location>
        <begin position="1"/>
        <end position="86"/>
    </location>
</feature>
<accession>R1FZM2</accession>
<comment type="similarity">
    <text evidence="1">Belongs to the AfsR/DnrI/RedD regulatory family.</text>
</comment>
<dbReference type="SUPFAM" id="SSF48452">
    <property type="entry name" value="TPR-like"/>
    <property type="match status" value="1"/>
</dbReference>
<dbReference type="SMART" id="SM00862">
    <property type="entry name" value="Trans_reg_C"/>
    <property type="match status" value="1"/>
</dbReference>
<sequence length="277" mass="31244">MYLAGEPVVSWSAGKARSLFQYLLVNRGRVVRREKLFETLWPAAAWSSAASSLRVAVHAVRRALEPATSGRPVEIGNLAHGYRLTATDLWLDVDEFDSALREAHAAEARGSRARAVAWYRRAARLYTGDFLAGETGDWVVEQREYYRALALHALASLRADALRRDDHAEVVGLCRRILDIDPYQEETYQTLMVLHARRGELGQVRNWHRMCVRRLRDDLDVRPTETTRRIFARGVRGELRASAPATARTGRARPGTAPRPRSRPGARPASWTAGPRR</sequence>